<dbReference type="InterPro" id="IPR005467">
    <property type="entry name" value="His_kinase_dom"/>
</dbReference>
<feature type="domain" description="PAS" evidence="10">
    <location>
        <begin position="111"/>
        <end position="147"/>
    </location>
</feature>
<dbReference type="PANTHER" id="PTHR43065">
    <property type="entry name" value="SENSOR HISTIDINE KINASE"/>
    <property type="match status" value="1"/>
</dbReference>
<dbReference type="EMBL" id="REFR01000011">
    <property type="protein sequence ID" value="RMB07648.1"/>
    <property type="molecule type" value="Genomic_DNA"/>
</dbReference>
<keyword evidence="5 11" id="KW-0418">Kinase</keyword>
<feature type="transmembrane region" description="Helical" evidence="8">
    <location>
        <begin position="35"/>
        <end position="55"/>
    </location>
</feature>
<evidence type="ECO:0000256" key="6">
    <source>
        <dbReference type="ARBA" id="ARBA00022840"/>
    </source>
</evidence>
<comment type="catalytic activity">
    <reaction evidence="1">
        <text>ATP + protein L-histidine = ADP + protein N-phospho-L-histidine.</text>
        <dbReference type="EC" id="2.7.13.3"/>
    </reaction>
</comment>
<evidence type="ECO:0000259" key="10">
    <source>
        <dbReference type="PROSITE" id="PS50112"/>
    </source>
</evidence>
<keyword evidence="7" id="KW-0902">Two-component regulatory system</keyword>
<comment type="caution">
    <text evidence="11">The sequence shown here is derived from an EMBL/GenBank/DDBJ whole genome shotgun (WGS) entry which is preliminary data.</text>
</comment>
<dbReference type="PANTHER" id="PTHR43065:SF46">
    <property type="entry name" value="C4-DICARBOXYLATE TRANSPORT SENSOR PROTEIN DCTB"/>
    <property type="match status" value="1"/>
</dbReference>
<dbReference type="InterPro" id="IPR004358">
    <property type="entry name" value="Sig_transdc_His_kin-like_C"/>
</dbReference>
<dbReference type="GO" id="GO:0004673">
    <property type="term" value="F:protein histidine kinase activity"/>
    <property type="evidence" value="ECO:0007669"/>
    <property type="project" value="UniProtKB-EC"/>
</dbReference>
<dbReference type="EC" id="2.7.13.3" evidence="2"/>
<evidence type="ECO:0000256" key="7">
    <source>
        <dbReference type="ARBA" id="ARBA00023012"/>
    </source>
</evidence>
<dbReference type="InterPro" id="IPR003594">
    <property type="entry name" value="HATPase_dom"/>
</dbReference>
<keyword evidence="6" id="KW-0067">ATP-binding</keyword>
<keyword evidence="8" id="KW-0472">Membrane</keyword>
<evidence type="ECO:0000259" key="9">
    <source>
        <dbReference type="PROSITE" id="PS50109"/>
    </source>
</evidence>
<evidence type="ECO:0000313" key="11">
    <source>
        <dbReference type="EMBL" id="RMB07648.1"/>
    </source>
</evidence>
<dbReference type="PROSITE" id="PS50109">
    <property type="entry name" value="HIS_KIN"/>
    <property type="match status" value="1"/>
</dbReference>
<dbReference type="SUPFAM" id="SSF55785">
    <property type="entry name" value="PYP-like sensor domain (PAS domain)"/>
    <property type="match status" value="1"/>
</dbReference>
<evidence type="ECO:0000256" key="1">
    <source>
        <dbReference type="ARBA" id="ARBA00000085"/>
    </source>
</evidence>
<evidence type="ECO:0000256" key="5">
    <source>
        <dbReference type="ARBA" id="ARBA00022777"/>
    </source>
</evidence>
<dbReference type="InParanoid" id="A0A3M0CD26"/>
<dbReference type="GO" id="GO:0000160">
    <property type="term" value="P:phosphorelay signal transduction system"/>
    <property type="evidence" value="ECO:0007669"/>
    <property type="project" value="UniProtKB-KW"/>
</dbReference>
<keyword evidence="8" id="KW-0812">Transmembrane</keyword>
<dbReference type="Pfam" id="PF02518">
    <property type="entry name" value="HATPase_c"/>
    <property type="match status" value="1"/>
</dbReference>
<dbReference type="GO" id="GO:0005524">
    <property type="term" value="F:ATP binding"/>
    <property type="evidence" value="ECO:0007669"/>
    <property type="project" value="UniProtKB-KW"/>
</dbReference>
<dbReference type="InterPro" id="IPR000014">
    <property type="entry name" value="PAS"/>
</dbReference>
<protein>
    <recommendedName>
        <fullName evidence="2">histidine kinase</fullName>
        <ecNumber evidence="2">2.7.13.3</ecNumber>
    </recommendedName>
</protein>
<dbReference type="Gene3D" id="3.30.565.10">
    <property type="entry name" value="Histidine kinase-like ATPase, C-terminal domain"/>
    <property type="match status" value="1"/>
</dbReference>
<dbReference type="InterPro" id="IPR035965">
    <property type="entry name" value="PAS-like_dom_sf"/>
</dbReference>
<keyword evidence="12" id="KW-1185">Reference proteome</keyword>
<keyword evidence="8" id="KW-1133">Transmembrane helix</keyword>
<dbReference type="RefSeq" id="WP_121938448.1">
    <property type="nucleotide sequence ID" value="NZ_REFR01000011.1"/>
</dbReference>
<dbReference type="SUPFAM" id="SSF55874">
    <property type="entry name" value="ATPase domain of HSP90 chaperone/DNA topoisomerase II/histidine kinase"/>
    <property type="match status" value="1"/>
</dbReference>
<evidence type="ECO:0000256" key="3">
    <source>
        <dbReference type="ARBA" id="ARBA00022679"/>
    </source>
</evidence>
<evidence type="ECO:0000256" key="2">
    <source>
        <dbReference type="ARBA" id="ARBA00012438"/>
    </source>
</evidence>
<organism evidence="11 12">
    <name type="scientific">Eilatimonas milleporae</name>
    <dbReference type="NCBI Taxonomy" id="911205"/>
    <lineage>
        <taxon>Bacteria</taxon>
        <taxon>Pseudomonadati</taxon>
        <taxon>Pseudomonadota</taxon>
        <taxon>Alphaproteobacteria</taxon>
        <taxon>Kordiimonadales</taxon>
        <taxon>Kordiimonadaceae</taxon>
        <taxon>Eilatimonas</taxon>
    </lineage>
</organism>
<accession>A0A3M0CD26</accession>
<dbReference type="AlphaFoldDB" id="A0A3M0CD26"/>
<reference evidence="11 12" key="1">
    <citation type="submission" date="2018-10" db="EMBL/GenBank/DDBJ databases">
        <title>Genomic Encyclopedia of Archaeal and Bacterial Type Strains, Phase II (KMG-II): from individual species to whole genera.</title>
        <authorList>
            <person name="Goeker M."/>
        </authorList>
    </citation>
    <scope>NUCLEOTIDE SEQUENCE [LARGE SCALE GENOMIC DNA]</scope>
    <source>
        <strain evidence="11 12">DSM 25217</strain>
    </source>
</reference>
<evidence type="ECO:0000313" key="12">
    <source>
        <dbReference type="Proteomes" id="UP000271227"/>
    </source>
</evidence>
<dbReference type="InterPro" id="IPR036890">
    <property type="entry name" value="HATPase_C_sf"/>
</dbReference>
<dbReference type="Proteomes" id="UP000271227">
    <property type="component" value="Unassembled WGS sequence"/>
</dbReference>
<keyword evidence="3" id="KW-0808">Transferase</keyword>
<evidence type="ECO:0000256" key="8">
    <source>
        <dbReference type="SAM" id="Phobius"/>
    </source>
</evidence>
<dbReference type="OrthoDB" id="1931120at2"/>
<dbReference type="PROSITE" id="PS50112">
    <property type="entry name" value="PAS"/>
    <property type="match status" value="1"/>
</dbReference>
<feature type="transmembrane region" description="Helical" evidence="8">
    <location>
        <begin position="7"/>
        <end position="29"/>
    </location>
</feature>
<keyword evidence="4" id="KW-0547">Nucleotide-binding</keyword>
<sequence>MDFKQFFWMVMARLCLVLAALAAFLWLLIHPGYHAATFLLLSVAVIAFVSLYRLVARTNAELARFLDAMRYGDFGQRFDMGGLGAGFGGLGETFTSILAEYRDERSAQEARQRHLKVMVEHVPVPLISLHGDGMVTSWNNAARRLFGNVTVTRAADLRQFGAAFLDTLEKARPGERALAVFHVDGMERQLTVATTQVTVAGKTEKLVSLQDIQSELDGAQLAAWQDLVRVLTHEIMNSITPVASLARTAVDLVDEARDKAADDPAIHDDLTDVRDAVATVARRSDGLMQFVSGYRRLTRLPPPDRVRIRLDDLFAAVERLARDDLRDRRISFVTVVQPPGLELMADRGMMEQVLLNLVQNAAQAMVPTPARPPTDALQAEDTRTDLSQAQRAAGDRSAVNAAETKDQGEIHLAGCLNRRGHVVITVADTGPGVPEDIAAKIFVPFFTTRRDGSGVGLALTRQVMIAHGGSVRLSRRGDMDPTELIPAGHTGAVFTLTF</sequence>
<evidence type="ECO:0000256" key="4">
    <source>
        <dbReference type="ARBA" id="ARBA00022741"/>
    </source>
</evidence>
<gene>
    <name evidence="11" type="ORF">BXY39_1734</name>
</gene>
<dbReference type="PRINTS" id="PR00344">
    <property type="entry name" value="BCTRLSENSOR"/>
</dbReference>
<feature type="domain" description="Histidine kinase" evidence="9">
    <location>
        <begin position="230"/>
        <end position="498"/>
    </location>
</feature>
<proteinExistence type="predicted"/>
<dbReference type="SMART" id="SM00387">
    <property type="entry name" value="HATPase_c"/>
    <property type="match status" value="1"/>
</dbReference>
<name>A0A3M0CD26_9PROT</name>